<feature type="non-terminal residue" evidence="2">
    <location>
        <position position="169"/>
    </location>
</feature>
<evidence type="ECO:0000313" key="3">
    <source>
        <dbReference type="Proteomes" id="UP000002640"/>
    </source>
</evidence>
<dbReference type="Proteomes" id="UP000002640">
    <property type="component" value="Unassembled WGS sequence"/>
</dbReference>
<proteinExistence type="predicted"/>
<evidence type="ECO:0000313" key="2">
    <source>
        <dbReference type="EMBL" id="EGZ30673.1"/>
    </source>
</evidence>
<dbReference type="AlphaFoldDB" id="G4YNW6"/>
<dbReference type="KEGG" id="psoj:PHYSODRAFT_414647"/>
<dbReference type="RefSeq" id="XP_009517948.1">
    <property type="nucleotide sequence ID" value="XM_009519653.1"/>
</dbReference>
<evidence type="ECO:0000256" key="1">
    <source>
        <dbReference type="SAM" id="MobiDB-lite"/>
    </source>
</evidence>
<dbReference type="EMBL" id="JH159151">
    <property type="protein sequence ID" value="EGZ30673.1"/>
    <property type="molecule type" value="Genomic_DNA"/>
</dbReference>
<gene>
    <name evidence="2" type="ORF">PHYSODRAFT_414647</name>
</gene>
<accession>G4YNW6</accession>
<dbReference type="InParanoid" id="G4YNW6"/>
<organism evidence="2 3">
    <name type="scientific">Phytophthora sojae (strain P6497)</name>
    <name type="common">Soybean stem and root rot agent</name>
    <name type="synonym">Phytophthora megasperma f. sp. glycines</name>
    <dbReference type="NCBI Taxonomy" id="1094619"/>
    <lineage>
        <taxon>Eukaryota</taxon>
        <taxon>Sar</taxon>
        <taxon>Stramenopiles</taxon>
        <taxon>Oomycota</taxon>
        <taxon>Peronosporomycetes</taxon>
        <taxon>Peronosporales</taxon>
        <taxon>Peronosporaceae</taxon>
        <taxon>Phytophthora</taxon>
    </lineage>
</organism>
<name>G4YNW6_PHYSP</name>
<feature type="region of interest" description="Disordered" evidence="1">
    <location>
        <begin position="41"/>
        <end position="72"/>
    </location>
</feature>
<protein>
    <submittedName>
        <fullName evidence="2">Uncharacterized protein</fullName>
    </submittedName>
</protein>
<keyword evidence="3" id="KW-1185">Reference proteome</keyword>
<dbReference type="GeneID" id="20651832"/>
<reference evidence="2 3" key="1">
    <citation type="journal article" date="2006" name="Science">
        <title>Phytophthora genome sequences uncover evolutionary origins and mechanisms of pathogenesis.</title>
        <authorList>
            <person name="Tyler B.M."/>
            <person name="Tripathy S."/>
            <person name="Zhang X."/>
            <person name="Dehal P."/>
            <person name="Jiang R.H."/>
            <person name="Aerts A."/>
            <person name="Arredondo F.D."/>
            <person name="Baxter L."/>
            <person name="Bensasson D."/>
            <person name="Beynon J.L."/>
            <person name="Chapman J."/>
            <person name="Damasceno C.M."/>
            <person name="Dorrance A.E."/>
            <person name="Dou D."/>
            <person name="Dickerman A.W."/>
            <person name="Dubchak I.L."/>
            <person name="Garbelotto M."/>
            <person name="Gijzen M."/>
            <person name="Gordon S.G."/>
            <person name="Govers F."/>
            <person name="Grunwald N.J."/>
            <person name="Huang W."/>
            <person name="Ivors K.L."/>
            <person name="Jones R.W."/>
            <person name="Kamoun S."/>
            <person name="Krampis K."/>
            <person name="Lamour K.H."/>
            <person name="Lee M.K."/>
            <person name="McDonald W.H."/>
            <person name="Medina M."/>
            <person name="Meijer H.J."/>
            <person name="Nordberg E.K."/>
            <person name="Maclean D.J."/>
            <person name="Ospina-Giraldo M.D."/>
            <person name="Morris P.F."/>
            <person name="Phuntumart V."/>
            <person name="Putnam N.H."/>
            <person name="Rash S."/>
            <person name="Rose J.K."/>
            <person name="Sakihama Y."/>
            <person name="Salamov A.A."/>
            <person name="Savidor A."/>
            <person name="Scheuring C.F."/>
            <person name="Smith B.M."/>
            <person name="Sobral B.W."/>
            <person name="Terry A."/>
            <person name="Torto-Alalibo T.A."/>
            <person name="Win J."/>
            <person name="Xu Z."/>
            <person name="Zhang H."/>
            <person name="Grigoriev I.V."/>
            <person name="Rokhsar D.S."/>
            <person name="Boore J.L."/>
        </authorList>
    </citation>
    <scope>NUCLEOTIDE SEQUENCE [LARGE SCALE GENOMIC DNA]</scope>
    <source>
        <strain evidence="2 3">P6497</strain>
    </source>
</reference>
<sequence length="169" mass="19108">MERLVIARPVLKKDDIALYEALVERAREQQHYHMLAKELKVDKTRGQSLPSHSNKKSPHTKQLTSTKTRMRQPEGLASKRVAIVNEVLEVPFRPDTDAECNVITKNMIQELEKASGLAMPMEMLAVPVKVEVADGRLVECLEKCDLDVQLLTAAGPVRLRRLDWIVMDG</sequence>